<evidence type="ECO:0000313" key="3">
    <source>
        <dbReference type="EMBL" id="APG63881.1"/>
    </source>
</evidence>
<dbReference type="InterPro" id="IPR028098">
    <property type="entry name" value="Glyco_trans_4-like_N"/>
</dbReference>
<feature type="domain" description="Glycosyltransferase subfamily 4-like N-terminal" evidence="2">
    <location>
        <begin position="75"/>
        <end position="189"/>
    </location>
</feature>
<sequence>MSQKQHILFLCGWYPSKVNLTNGDFIQRHAEAVTLENTVSVLHIVTNKNYSQNIEYSFETINGVKTYIAYIKATKNPFLKGVLFLKAFKTILSKIQSFDLVHLNVLYPFGLFALYLNWFKKKKYIITEHWTRYLYPQVNDISFIEKYISKLICKKAFLICPVSTELEESMQKTGFKGNYKKIGNVVNTSLFTPKEKTNTFFNLLHVSSLLDHHKNISGMLKVAKRLENKIGEFTWKFVGGKQDQYLELINTLNFSKAKIEFINHVSQEKLVTYLQETDIYISFSNYETFGIVMTEALSCGVPVISTNTGILNELGQNDEFYKIITIKDELALLEEILKFKNTSKKSNQLKMHNFIVENYSKKAISKQFSEIYHKSIKA</sequence>
<dbReference type="Gene3D" id="3.40.50.2000">
    <property type="entry name" value="Glycogen Phosphorylase B"/>
    <property type="match status" value="2"/>
</dbReference>
<reference evidence="3 4" key="1">
    <citation type="submission" date="2016-11" db="EMBL/GenBank/DDBJ databases">
        <title>Tenacibaculum sp. LPB0136, isolated from marine environment.</title>
        <authorList>
            <person name="Kim E."/>
            <person name="Yi H."/>
        </authorList>
    </citation>
    <scope>NUCLEOTIDE SEQUENCE [LARGE SCALE GENOMIC DNA]</scope>
    <source>
        <strain evidence="3 4">LPB0136</strain>
    </source>
</reference>
<dbReference type="CDD" id="cd03801">
    <property type="entry name" value="GT4_PimA-like"/>
    <property type="match status" value="1"/>
</dbReference>
<dbReference type="SUPFAM" id="SSF53756">
    <property type="entry name" value="UDP-Glycosyltransferase/glycogen phosphorylase"/>
    <property type="match status" value="1"/>
</dbReference>
<organism evidence="3 4">
    <name type="scientific">Tenacibaculum todarodis</name>
    <dbReference type="NCBI Taxonomy" id="1850252"/>
    <lineage>
        <taxon>Bacteria</taxon>
        <taxon>Pseudomonadati</taxon>
        <taxon>Bacteroidota</taxon>
        <taxon>Flavobacteriia</taxon>
        <taxon>Flavobacteriales</taxon>
        <taxon>Flavobacteriaceae</taxon>
        <taxon>Tenacibaculum</taxon>
    </lineage>
</organism>
<evidence type="ECO:0008006" key="5">
    <source>
        <dbReference type="Google" id="ProtNLM"/>
    </source>
</evidence>
<dbReference type="OrthoDB" id="9795068at2"/>
<keyword evidence="4" id="KW-1185">Reference proteome</keyword>
<dbReference type="InterPro" id="IPR001296">
    <property type="entry name" value="Glyco_trans_1"/>
</dbReference>
<dbReference type="InterPro" id="IPR050194">
    <property type="entry name" value="Glycosyltransferase_grp1"/>
</dbReference>
<dbReference type="KEGG" id="ten:LPB136_00180"/>
<accession>A0A1L3JFH3</accession>
<evidence type="ECO:0000313" key="4">
    <source>
        <dbReference type="Proteomes" id="UP000181898"/>
    </source>
</evidence>
<feature type="domain" description="Glycosyl transferase family 1" evidence="1">
    <location>
        <begin position="203"/>
        <end position="350"/>
    </location>
</feature>
<gene>
    <name evidence="3" type="ORF">LPB136_00180</name>
</gene>
<dbReference type="RefSeq" id="WP_072554203.1">
    <property type="nucleotide sequence ID" value="NZ_CP018155.1"/>
</dbReference>
<evidence type="ECO:0000259" key="1">
    <source>
        <dbReference type="Pfam" id="PF00534"/>
    </source>
</evidence>
<dbReference type="GO" id="GO:0016757">
    <property type="term" value="F:glycosyltransferase activity"/>
    <property type="evidence" value="ECO:0007669"/>
    <property type="project" value="InterPro"/>
</dbReference>
<dbReference type="Pfam" id="PF13439">
    <property type="entry name" value="Glyco_transf_4"/>
    <property type="match status" value="1"/>
</dbReference>
<dbReference type="AlphaFoldDB" id="A0A1L3JFH3"/>
<dbReference type="STRING" id="1850252.LPB136_00180"/>
<evidence type="ECO:0000259" key="2">
    <source>
        <dbReference type="Pfam" id="PF13439"/>
    </source>
</evidence>
<name>A0A1L3JFH3_9FLAO</name>
<proteinExistence type="predicted"/>
<dbReference type="PANTHER" id="PTHR45947">
    <property type="entry name" value="SULFOQUINOVOSYL TRANSFERASE SQD2"/>
    <property type="match status" value="1"/>
</dbReference>
<dbReference type="PANTHER" id="PTHR45947:SF3">
    <property type="entry name" value="SULFOQUINOVOSYL TRANSFERASE SQD2"/>
    <property type="match status" value="1"/>
</dbReference>
<protein>
    <recommendedName>
        <fullName evidence="5">Glycosyl transferase family 1 domain-containing protein</fullName>
    </recommendedName>
</protein>
<dbReference type="Pfam" id="PF00534">
    <property type="entry name" value="Glycos_transf_1"/>
    <property type="match status" value="1"/>
</dbReference>
<dbReference type="EMBL" id="CP018155">
    <property type="protein sequence ID" value="APG63881.1"/>
    <property type="molecule type" value="Genomic_DNA"/>
</dbReference>
<dbReference type="Proteomes" id="UP000181898">
    <property type="component" value="Chromosome"/>
</dbReference>